<dbReference type="InterPro" id="IPR018644">
    <property type="entry name" value="DUF2071"/>
</dbReference>
<dbReference type="RefSeq" id="WP_283077498.1">
    <property type="nucleotide sequence ID" value="NZ_CP121671.1"/>
</dbReference>
<proteinExistence type="predicted"/>
<dbReference type="EMBL" id="CP121671">
    <property type="protein sequence ID" value="WFT75532.1"/>
    <property type="molecule type" value="Genomic_DNA"/>
</dbReference>
<evidence type="ECO:0000313" key="2">
    <source>
        <dbReference type="Proteomes" id="UP001221597"/>
    </source>
</evidence>
<dbReference type="Proteomes" id="UP001221597">
    <property type="component" value="Chromosome"/>
</dbReference>
<sequence>MYKNILESIQHRVSPLPRGPWVMTQKWEHLLFMHLPVPKEVLAQHIPKELEVDTFEGQAWITIIPFMVSDMRLRNLPSIPYLKSYLELNVRTYVRCNGLSGIYFFSLDADKILAILGARLATLPYYYANMTMNEGREDDFHYKSVRKGSTEASFKGSYRPISTYYYPGNDSLSFWLLERYHLWTIKKGVLFRGDIHHKQWKVHDAKAAVEGFYTLIPFLPDSISKEKLLFHYASSQRVLIWRIKKVE</sequence>
<accession>A0ABY8J0G0</accession>
<gene>
    <name evidence="1" type="ORF">P9989_03825</name>
</gene>
<keyword evidence="2" id="KW-1185">Reference proteome</keyword>
<dbReference type="InterPro" id="IPR023375">
    <property type="entry name" value="ADC_dom_sf"/>
</dbReference>
<name>A0ABY8J0G0_9BACI</name>
<dbReference type="PANTHER" id="PTHR39186">
    <property type="entry name" value="DUF2071 FAMILY PROTEIN"/>
    <property type="match status" value="1"/>
</dbReference>
<organism evidence="1 2">
    <name type="scientific">Halobacillus naozhouensis</name>
    <dbReference type="NCBI Taxonomy" id="554880"/>
    <lineage>
        <taxon>Bacteria</taxon>
        <taxon>Bacillati</taxon>
        <taxon>Bacillota</taxon>
        <taxon>Bacilli</taxon>
        <taxon>Bacillales</taxon>
        <taxon>Bacillaceae</taxon>
        <taxon>Halobacillus</taxon>
    </lineage>
</organism>
<dbReference type="Gene3D" id="2.40.400.10">
    <property type="entry name" value="Acetoacetate decarboxylase-like"/>
    <property type="match status" value="1"/>
</dbReference>
<dbReference type="PANTHER" id="PTHR39186:SF1">
    <property type="entry name" value="DUF2071 DOMAIN-CONTAINING PROTEIN"/>
    <property type="match status" value="1"/>
</dbReference>
<dbReference type="Pfam" id="PF09844">
    <property type="entry name" value="DUF2071"/>
    <property type="match status" value="1"/>
</dbReference>
<dbReference type="SUPFAM" id="SSF160104">
    <property type="entry name" value="Acetoacetate decarboxylase-like"/>
    <property type="match status" value="1"/>
</dbReference>
<protein>
    <submittedName>
        <fullName evidence="1">DUF2071 domain-containing protein</fullName>
    </submittedName>
</protein>
<reference evidence="1 2" key="1">
    <citation type="submission" date="2023-04" db="EMBL/GenBank/DDBJ databases">
        <title>Genome sequence of Halobacillus naozhouensis KACC 21980.</title>
        <authorList>
            <person name="Kim S."/>
            <person name="Heo J."/>
            <person name="Kwon S.-W."/>
        </authorList>
    </citation>
    <scope>NUCLEOTIDE SEQUENCE [LARGE SCALE GENOMIC DNA]</scope>
    <source>
        <strain evidence="1 2">KCTC 13234</strain>
    </source>
</reference>
<evidence type="ECO:0000313" key="1">
    <source>
        <dbReference type="EMBL" id="WFT75532.1"/>
    </source>
</evidence>